<feature type="binding site" evidence="5">
    <location>
        <begin position="189"/>
        <end position="192"/>
    </location>
    <ligand>
        <name>substrate</name>
    </ligand>
</feature>
<dbReference type="STRING" id="1121306.SAMN02745196_01521"/>
<dbReference type="InterPro" id="IPR007848">
    <property type="entry name" value="Small_mtfrase_dom"/>
</dbReference>
<dbReference type="EC" id="2.1.1.297" evidence="5"/>
<keyword evidence="3 5" id="KW-0949">S-adenosyl-L-methionine</keyword>
<accession>A0A1M5W2W5</accession>
<proteinExistence type="inferred from homology"/>
<feature type="binding site" evidence="5">
    <location>
        <position position="189"/>
    </location>
    <ligand>
        <name>S-adenosyl-L-methionine</name>
        <dbReference type="ChEBI" id="CHEBI:59789"/>
    </ligand>
</feature>
<dbReference type="InterPro" id="IPR040758">
    <property type="entry name" value="PrmC_N"/>
</dbReference>
<keyword evidence="9" id="KW-1185">Reference proteome</keyword>
<dbReference type="OrthoDB" id="9800643at2"/>
<dbReference type="Proteomes" id="UP000184526">
    <property type="component" value="Unassembled WGS sequence"/>
</dbReference>
<evidence type="ECO:0000256" key="4">
    <source>
        <dbReference type="ARBA" id="ARBA00048391"/>
    </source>
</evidence>
<feature type="binding site" evidence="5">
    <location>
        <position position="143"/>
    </location>
    <ligand>
        <name>S-adenosyl-L-methionine</name>
        <dbReference type="ChEBI" id="CHEBI:59789"/>
    </ligand>
</feature>
<dbReference type="AlphaFoldDB" id="A0A1M5W2W5"/>
<dbReference type="EMBL" id="FQXP01000005">
    <property type="protein sequence ID" value="SHH81929.1"/>
    <property type="molecule type" value="Genomic_DNA"/>
</dbReference>
<dbReference type="HAMAP" id="MF_02126">
    <property type="entry name" value="RF_methyltr_PrmC"/>
    <property type="match status" value="1"/>
</dbReference>
<dbReference type="SUPFAM" id="SSF53335">
    <property type="entry name" value="S-adenosyl-L-methionine-dependent methyltransferases"/>
    <property type="match status" value="1"/>
</dbReference>
<protein>
    <recommendedName>
        <fullName evidence="5">Release factor glutamine methyltransferase</fullName>
        <shortName evidence="5">RF MTase</shortName>
        <ecNumber evidence="5">2.1.1.297</ecNumber>
    </recommendedName>
    <alternativeName>
        <fullName evidence="5">N5-glutamine methyltransferase PrmC</fullName>
    </alternativeName>
    <alternativeName>
        <fullName evidence="5">Protein-(glutamine-N5) MTase PrmC</fullName>
    </alternativeName>
    <alternativeName>
        <fullName evidence="5">Protein-glutamine N-methyltransferase PrmC</fullName>
    </alternativeName>
</protein>
<dbReference type="GO" id="GO:0102559">
    <property type="term" value="F:peptide chain release factor N(5)-glutamine methyltransferase activity"/>
    <property type="evidence" value="ECO:0007669"/>
    <property type="project" value="UniProtKB-EC"/>
</dbReference>
<evidence type="ECO:0000259" key="7">
    <source>
        <dbReference type="Pfam" id="PF17827"/>
    </source>
</evidence>
<reference evidence="8 9" key="1">
    <citation type="submission" date="2016-11" db="EMBL/GenBank/DDBJ databases">
        <authorList>
            <person name="Jaros S."/>
            <person name="Januszkiewicz K."/>
            <person name="Wedrychowicz H."/>
        </authorList>
    </citation>
    <scope>NUCLEOTIDE SEQUENCE [LARGE SCALE GENOMIC DNA]</scope>
    <source>
        <strain evidence="8 9">DSM 3089</strain>
    </source>
</reference>
<evidence type="ECO:0000256" key="5">
    <source>
        <dbReference type="HAMAP-Rule" id="MF_02126"/>
    </source>
</evidence>
<evidence type="ECO:0000259" key="6">
    <source>
        <dbReference type="Pfam" id="PF05175"/>
    </source>
</evidence>
<evidence type="ECO:0000256" key="3">
    <source>
        <dbReference type="ARBA" id="ARBA00022691"/>
    </source>
</evidence>
<evidence type="ECO:0000313" key="8">
    <source>
        <dbReference type="EMBL" id="SHH81929.1"/>
    </source>
</evidence>
<dbReference type="PANTHER" id="PTHR18895">
    <property type="entry name" value="HEMK METHYLTRANSFERASE"/>
    <property type="match status" value="1"/>
</dbReference>
<feature type="domain" description="Release factor glutamine methyltransferase N-terminal" evidence="7">
    <location>
        <begin position="5"/>
        <end position="75"/>
    </location>
</feature>
<gene>
    <name evidence="5" type="primary">prmC</name>
    <name evidence="8" type="ORF">SAMN02745196_01521</name>
</gene>
<organism evidence="8 9">
    <name type="scientific">Clostridium collagenovorans DSM 3089</name>
    <dbReference type="NCBI Taxonomy" id="1121306"/>
    <lineage>
        <taxon>Bacteria</taxon>
        <taxon>Bacillati</taxon>
        <taxon>Bacillota</taxon>
        <taxon>Clostridia</taxon>
        <taxon>Eubacteriales</taxon>
        <taxon>Clostridiaceae</taxon>
        <taxon>Clostridium</taxon>
    </lineage>
</organism>
<dbReference type="Pfam" id="PF17827">
    <property type="entry name" value="PrmC_N"/>
    <property type="match status" value="1"/>
</dbReference>
<dbReference type="InterPro" id="IPR002052">
    <property type="entry name" value="DNA_methylase_N6_adenine_CS"/>
</dbReference>
<evidence type="ECO:0000313" key="9">
    <source>
        <dbReference type="Proteomes" id="UP000184526"/>
    </source>
</evidence>
<comment type="similarity">
    <text evidence="5">Belongs to the protein N5-glutamine methyltransferase family. PrmC subfamily.</text>
</comment>
<comment type="function">
    <text evidence="5">Methylates the class 1 translation termination release factors RF1/PrfA and RF2/PrfB on the glutamine residue of the universally conserved GGQ motif.</text>
</comment>
<comment type="catalytic activity">
    <reaction evidence="4 5">
        <text>L-glutaminyl-[peptide chain release factor] + S-adenosyl-L-methionine = N(5)-methyl-L-glutaminyl-[peptide chain release factor] + S-adenosyl-L-homocysteine + H(+)</text>
        <dbReference type="Rhea" id="RHEA:42896"/>
        <dbReference type="Rhea" id="RHEA-COMP:10271"/>
        <dbReference type="Rhea" id="RHEA-COMP:10272"/>
        <dbReference type="ChEBI" id="CHEBI:15378"/>
        <dbReference type="ChEBI" id="CHEBI:30011"/>
        <dbReference type="ChEBI" id="CHEBI:57856"/>
        <dbReference type="ChEBI" id="CHEBI:59789"/>
        <dbReference type="ChEBI" id="CHEBI:61891"/>
        <dbReference type="EC" id="2.1.1.297"/>
    </reaction>
</comment>
<dbReference type="InterPro" id="IPR050320">
    <property type="entry name" value="N5-glutamine_MTase"/>
</dbReference>
<feature type="domain" description="Methyltransferase small" evidence="6">
    <location>
        <begin position="107"/>
        <end position="194"/>
    </location>
</feature>
<evidence type="ECO:0000256" key="2">
    <source>
        <dbReference type="ARBA" id="ARBA00022679"/>
    </source>
</evidence>
<dbReference type="InterPro" id="IPR004556">
    <property type="entry name" value="HemK-like"/>
</dbReference>
<sequence length="284" mass="32293">MNIGEALIKSNFTLKDAEIENYILDSQLLMCKVLNKDKMFILMNREEELSKSQEEEFFKLVELRRKKMPTKYILGKTEFMGLDILIKPGVLIPRADTEILVEEAIKIIKENSYLKVCDLCSGSGAIGVAICSFLKDITLNSYDIDEVALDVTERNIFNLKLEQRAKVQYSDLLQKAIEDKESFDMIVSNPPYIRKDVIPTLMEDVKDYEPYIALCGGEDGLNFYRTITTQSLKVLKKGGALAYEIGHDQKDDVISILKENGFESIYALQDFSGLDRVVIGFLPK</sequence>
<dbReference type="InterPro" id="IPR029063">
    <property type="entry name" value="SAM-dependent_MTases_sf"/>
</dbReference>
<name>A0A1M5W2W5_9CLOT</name>
<dbReference type="InterPro" id="IPR019874">
    <property type="entry name" value="RF_methyltr_PrmC"/>
</dbReference>
<dbReference type="Gene3D" id="1.10.8.10">
    <property type="entry name" value="DNA helicase RuvA subunit, C-terminal domain"/>
    <property type="match status" value="1"/>
</dbReference>
<comment type="caution">
    <text evidence="5">Lacks conserved residue(s) required for the propagation of feature annotation.</text>
</comment>
<dbReference type="PROSITE" id="PS00092">
    <property type="entry name" value="N6_MTASE"/>
    <property type="match status" value="1"/>
</dbReference>
<dbReference type="RefSeq" id="WP_072831422.1">
    <property type="nucleotide sequence ID" value="NZ_FQXP01000005.1"/>
</dbReference>
<evidence type="ECO:0000256" key="1">
    <source>
        <dbReference type="ARBA" id="ARBA00022603"/>
    </source>
</evidence>
<keyword evidence="2 5" id="KW-0808">Transferase</keyword>
<dbReference type="CDD" id="cd02440">
    <property type="entry name" value="AdoMet_MTases"/>
    <property type="match status" value="1"/>
</dbReference>
<keyword evidence="1 5" id="KW-0489">Methyltransferase</keyword>
<dbReference type="NCBIfam" id="TIGR00536">
    <property type="entry name" value="hemK_fam"/>
    <property type="match status" value="1"/>
</dbReference>
<dbReference type="GO" id="GO:0032259">
    <property type="term" value="P:methylation"/>
    <property type="evidence" value="ECO:0007669"/>
    <property type="project" value="UniProtKB-KW"/>
</dbReference>
<dbReference type="GO" id="GO:0003676">
    <property type="term" value="F:nucleic acid binding"/>
    <property type="evidence" value="ECO:0007669"/>
    <property type="project" value="InterPro"/>
</dbReference>
<dbReference type="NCBIfam" id="TIGR03534">
    <property type="entry name" value="RF_mod_PrmC"/>
    <property type="match status" value="1"/>
</dbReference>
<dbReference type="Pfam" id="PF05175">
    <property type="entry name" value="MTS"/>
    <property type="match status" value="1"/>
</dbReference>
<dbReference type="PANTHER" id="PTHR18895:SF74">
    <property type="entry name" value="MTRF1L RELEASE FACTOR GLUTAMINE METHYLTRANSFERASE"/>
    <property type="match status" value="1"/>
</dbReference>
<dbReference type="Gene3D" id="3.40.50.150">
    <property type="entry name" value="Vaccinia Virus protein VP39"/>
    <property type="match status" value="1"/>
</dbReference>
<dbReference type="PRINTS" id="PR00507">
    <property type="entry name" value="N12N6MTFRASE"/>
</dbReference>